<keyword evidence="2" id="KW-1185">Reference proteome</keyword>
<protein>
    <submittedName>
        <fullName evidence="1">Uncharacterized protein</fullName>
    </submittedName>
</protein>
<organism evidence="1 2">
    <name type="scientific">Vicia faba</name>
    <name type="common">Broad bean</name>
    <name type="synonym">Faba vulgaris</name>
    <dbReference type="NCBI Taxonomy" id="3906"/>
    <lineage>
        <taxon>Eukaryota</taxon>
        <taxon>Viridiplantae</taxon>
        <taxon>Streptophyta</taxon>
        <taxon>Embryophyta</taxon>
        <taxon>Tracheophyta</taxon>
        <taxon>Spermatophyta</taxon>
        <taxon>Magnoliopsida</taxon>
        <taxon>eudicotyledons</taxon>
        <taxon>Gunneridae</taxon>
        <taxon>Pentapetalae</taxon>
        <taxon>rosids</taxon>
        <taxon>fabids</taxon>
        <taxon>Fabales</taxon>
        <taxon>Fabaceae</taxon>
        <taxon>Papilionoideae</taxon>
        <taxon>50 kb inversion clade</taxon>
        <taxon>NPAAA clade</taxon>
        <taxon>Hologalegina</taxon>
        <taxon>IRL clade</taxon>
        <taxon>Fabeae</taxon>
        <taxon>Vicia</taxon>
    </lineage>
</organism>
<gene>
    <name evidence="1" type="ORF">VFH_I289160</name>
</gene>
<dbReference type="EMBL" id="OX451736">
    <property type="protein sequence ID" value="CAI8587217.1"/>
    <property type="molecule type" value="Genomic_DNA"/>
</dbReference>
<evidence type="ECO:0000313" key="2">
    <source>
        <dbReference type="Proteomes" id="UP001157006"/>
    </source>
</evidence>
<dbReference type="Proteomes" id="UP001157006">
    <property type="component" value="Chromosome 1L"/>
</dbReference>
<sequence>MLPQLQSPTAARSIYGSFQYVSSMTSGVASIHGRRLFGAALYRRFSFGRRCVSSVALDCDSSTWIPFVRCHPTAKCKGKARRRSVTPNLAHFTLPMSQTQQQHLCLFGDLGPGSPMIKQNDDMIYIGGHDGDEKFGTFQELNVCIMLDEAVAKQSIVYTELHRGR</sequence>
<dbReference type="AlphaFoldDB" id="A0AAV0YRP9"/>
<reference evidence="1 2" key="1">
    <citation type="submission" date="2023-01" db="EMBL/GenBank/DDBJ databases">
        <authorList>
            <person name="Kreplak J."/>
        </authorList>
    </citation>
    <scope>NUCLEOTIDE SEQUENCE [LARGE SCALE GENOMIC DNA]</scope>
</reference>
<evidence type="ECO:0000313" key="1">
    <source>
        <dbReference type="EMBL" id="CAI8587217.1"/>
    </source>
</evidence>
<proteinExistence type="predicted"/>
<name>A0AAV0YRP9_VICFA</name>
<accession>A0AAV0YRP9</accession>